<dbReference type="EMBL" id="NUEH01000031">
    <property type="protein sequence ID" value="PEI85884.1"/>
    <property type="molecule type" value="Genomic_DNA"/>
</dbReference>
<dbReference type="InterPro" id="IPR001173">
    <property type="entry name" value="Glyco_trans_2-like"/>
</dbReference>
<protein>
    <submittedName>
        <fullName evidence="2">Glycosyl transferase family 2</fullName>
    </submittedName>
</protein>
<dbReference type="Gene3D" id="3.90.550.10">
    <property type="entry name" value="Spore Coat Polysaccharide Biosynthesis Protein SpsA, Chain A"/>
    <property type="match status" value="1"/>
</dbReference>
<sequence>MKLSLVMIVKNEENNIKRCINHVKEYVDEIIVADTGSTDQTKSILEKLLVRVVDVKWNDNFSDARNSAIEHSTGDWIIMLDADETITYFDKATIKEFMKKERIGAIKSTAKFEYQGSEKESYIYTSRLFPRHVRFSGIVHEQLDTNLEHYKVPIQIDHAGYYKTDKTSRNLPLLLKVLEKQENDPYYNFQIAREYRNIGDLEKRLYHLSVFFKNMDDGAYTKGGIVEYLYALLEAKQYDTMLNVISETDYMMSEYPDFYFVRGLLYMEYVQQDPESRFDLICEIERSYQTCLSIGENHSNGGVIGTGSFMASFNLGVYYELMDGIIPDGKKKAIQFYEQSQEHGYAPAIERLSHL</sequence>
<dbReference type="AlphaFoldDB" id="A0AB73S950"/>
<dbReference type="Pfam" id="PF00535">
    <property type="entry name" value="Glycos_transf_2"/>
    <property type="match status" value="1"/>
</dbReference>
<evidence type="ECO:0000313" key="2">
    <source>
        <dbReference type="EMBL" id="PEI85884.1"/>
    </source>
</evidence>
<comment type="caution">
    <text evidence="2">The sequence shown here is derived from an EMBL/GenBank/DDBJ whole genome shotgun (WGS) entry which is preliminary data.</text>
</comment>
<evidence type="ECO:0000259" key="1">
    <source>
        <dbReference type="Pfam" id="PF00535"/>
    </source>
</evidence>
<dbReference type="PANTHER" id="PTHR43630:SF2">
    <property type="entry name" value="GLYCOSYLTRANSFERASE"/>
    <property type="match status" value="1"/>
</dbReference>
<dbReference type="SUPFAM" id="SSF53448">
    <property type="entry name" value="Nucleotide-diphospho-sugar transferases"/>
    <property type="match status" value="1"/>
</dbReference>
<accession>A0AB73S950</accession>
<name>A0AB73S950_9BACI</name>
<dbReference type="Gene3D" id="1.25.40.10">
    <property type="entry name" value="Tetratricopeptide repeat domain"/>
    <property type="match status" value="1"/>
</dbReference>
<dbReference type="InterPro" id="IPR029044">
    <property type="entry name" value="Nucleotide-diphossugar_trans"/>
</dbReference>
<gene>
    <name evidence="2" type="ORF">CN678_14325</name>
</gene>
<dbReference type="RefSeq" id="WP_098164536.1">
    <property type="nucleotide sequence ID" value="NZ_NUEH01000031.1"/>
</dbReference>
<dbReference type="InterPro" id="IPR011990">
    <property type="entry name" value="TPR-like_helical_dom_sf"/>
</dbReference>
<dbReference type="CDD" id="cd02511">
    <property type="entry name" value="Beta4Glucosyltransferase"/>
    <property type="match status" value="1"/>
</dbReference>
<reference evidence="2" key="1">
    <citation type="submission" date="2017-09" db="EMBL/GenBank/DDBJ databases">
        <title>Large-scale bioinformatics analysis of Bacillus genomes uncovers conserved roles of natural products in bacterial physiology.</title>
        <authorList>
            <consortium name="Agbiome Team Llc"/>
            <person name="Bleich R.M."/>
            <person name="Kirk G.J."/>
            <person name="Santa Maria K.C."/>
            <person name="Allen S.E."/>
            <person name="Farag S."/>
            <person name="Shank E.A."/>
            <person name="Bowers A."/>
        </authorList>
    </citation>
    <scope>NUCLEOTIDE SEQUENCE</scope>
    <source>
        <strain evidence="2">AFS005430</strain>
    </source>
</reference>
<dbReference type="GO" id="GO:0016740">
    <property type="term" value="F:transferase activity"/>
    <property type="evidence" value="ECO:0007669"/>
    <property type="project" value="UniProtKB-KW"/>
</dbReference>
<proteinExistence type="predicted"/>
<keyword evidence="2" id="KW-0808">Transferase</keyword>
<dbReference type="SUPFAM" id="SSF81901">
    <property type="entry name" value="HCP-like"/>
    <property type="match status" value="1"/>
</dbReference>
<feature type="domain" description="Glycosyltransferase 2-like" evidence="1">
    <location>
        <begin position="4"/>
        <end position="160"/>
    </location>
</feature>
<dbReference type="Proteomes" id="UP000220969">
    <property type="component" value="Unassembled WGS sequence"/>
</dbReference>
<dbReference type="PANTHER" id="PTHR43630">
    <property type="entry name" value="POLY-BETA-1,6-N-ACETYL-D-GLUCOSAMINE SYNTHASE"/>
    <property type="match status" value="1"/>
</dbReference>
<organism evidence="2">
    <name type="scientific">Bacillus toyonensis</name>
    <dbReference type="NCBI Taxonomy" id="155322"/>
    <lineage>
        <taxon>Bacteria</taxon>
        <taxon>Bacillati</taxon>
        <taxon>Bacillota</taxon>
        <taxon>Bacilli</taxon>
        <taxon>Bacillales</taxon>
        <taxon>Bacillaceae</taxon>
        <taxon>Bacillus</taxon>
        <taxon>Bacillus cereus group</taxon>
    </lineage>
</organism>